<keyword evidence="2" id="KW-1185">Reference proteome</keyword>
<evidence type="ECO:0000313" key="1">
    <source>
        <dbReference type="EMBL" id="KJK49251.1"/>
    </source>
</evidence>
<comment type="caution">
    <text evidence="1">The sequence shown here is derived from an EMBL/GenBank/DDBJ whole genome shotgun (WGS) entry which is preliminary data.</text>
</comment>
<dbReference type="OrthoDB" id="9027184at2"/>
<dbReference type="InterPro" id="IPR011749">
    <property type="entry name" value="CHP02243"/>
</dbReference>
<evidence type="ECO:0000313" key="2">
    <source>
        <dbReference type="Proteomes" id="UP000033393"/>
    </source>
</evidence>
<gene>
    <name evidence="1" type="ORF">UK23_14905</name>
</gene>
<reference evidence="1 2" key="1">
    <citation type="submission" date="2015-02" db="EMBL/GenBank/DDBJ databases">
        <authorList>
            <person name="Ju K.-S."/>
            <person name="Doroghazi J.R."/>
            <person name="Metcalf W."/>
        </authorList>
    </citation>
    <scope>NUCLEOTIDE SEQUENCE [LARGE SCALE GENOMIC DNA]</scope>
    <source>
        <strain evidence="1 2">NRRL B-16140</strain>
    </source>
</reference>
<protein>
    <submittedName>
        <fullName evidence="1">Baseplate J family protein</fullName>
    </submittedName>
</protein>
<dbReference type="EMBL" id="JYJG01000087">
    <property type="protein sequence ID" value="KJK49251.1"/>
    <property type="molecule type" value="Genomic_DNA"/>
</dbReference>
<proteinExistence type="predicted"/>
<dbReference type="Proteomes" id="UP000033393">
    <property type="component" value="Unassembled WGS sequence"/>
</dbReference>
<sequence>MTLPVPNLDDRRFQDLVDDAKRLVMKHCPEWTDHNVSDPGVTLIETFAFMTDQLLYRLNRVPDRLYVKFLELIGVRLMPPTAASAPVTFWLSAPATAVVTVSAGTRVATGRTETIESILFTTTEPLAIVPSSVVSVKTCSNGATTFVERLDTMRRRLTFDAFTPVPKPGDALLVGLPEAVPCCAVQLDVDCHIDGVGVDPVNPPLAWEAWTGTSWEPCEVSRDDTGGLNRKGVVVLHVPPSHTTEIVGEQHAGWLRAVVTPSDPGQPRYSATPVIHGITACTVGGTVTARHAEPVENEVLGESEGVPGQSFTVRRTPVLTDLEDVVVEVSDDSGWQQWTVVESFGDSGPDDRHVTLDAASGVVTFGPVVREQDGGLRQYGAVPERGVLVRLRRYLTGGGVRGNVRAGAISTLKTSIPFVDAVENRRPALGGVDAESLEQAKLRGPMALQSRNRAVTARDYELICAHVAPELARIRCLPPDSPGGPVRVLLVPSASVDRGRIRIEDLLPSPSTTRRIAARLEETRVIGTSVVLGPPTYRGVTVVARLVALAGHDPDRVHESALAALYGLLNPLTGGQDGTGWPFGRAVHQGQVYAVLQSVPGVALVEDVQLFGANPVTGERGASTTKLELEPHSLVFSYEHQIWVETP</sequence>
<dbReference type="PATRIC" id="fig|68170.10.peg.3198"/>
<dbReference type="NCBIfam" id="TIGR02243">
    <property type="entry name" value="putative baseplate assembly protein"/>
    <property type="match status" value="1"/>
</dbReference>
<dbReference type="Pfam" id="PF05947">
    <property type="entry name" value="T6SS_TssF"/>
    <property type="match status" value="1"/>
</dbReference>
<organism evidence="1 2">
    <name type="scientific">Lentzea aerocolonigenes</name>
    <name type="common">Lechevalieria aerocolonigenes</name>
    <name type="synonym">Saccharothrix aerocolonigenes</name>
    <dbReference type="NCBI Taxonomy" id="68170"/>
    <lineage>
        <taxon>Bacteria</taxon>
        <taxon>Bacillati</taxon>
        <taxon>Actinomycetota</taxon>
        <taxon>Actinomycetes</taxon>
        <taxon>Pseudonocardiales</taxon>
        <taxon>Pseudonocardiaceae</taxon>
        <taxon>Lentzea</taxon>
    </lineage>
</organism>
<name>A0A0F0H2Z7_LENAE</name>
<dbReference type="InterPro" id="IPR010272">
    <property type="entry name" value="T6SS_TssF"/>
</dbReference>
<dbReference type="AlphaFoldDB" id="A0A0F0H2Z7"/>
<dbReference type="RefSeq" id="WP_045312090.1">
    <property type="nucleotide sequence ID" value="NZ_JYJG01000087.1"/>
</dbReference>
<accession>A0A0F0H2Z7</accession>